<organism evidence="2 3">
    <name type="scientific">Strongylus vulgaris</name>
    <name type="common">Blood worm</name>
    <dbReference type="NCBI Taxonomy" id="40348"/>
    <lineage>
        <taxon>Eukaryota</taxon>
        <taxon>Metazoa</taxon>
        <taxon>Ecdysozoa</taxon>
        <taxon>Nematoda</taxon>
        <taxon>Chromadorea</taxon>
        <taxon>Rhabditida</taxon>
        <taxon>Rhabditina</taxon>
        <taxon>Rhabditomorpha</taxon>
        <taxon>Strongyloidea</taxon>
        <taxon>Strongylidae</taxon>
        <taxon>Strongylus</taxon>
    </lineage>
</organism>
<accession>A0A3P7JK78</accession>
<name>A0A3P7JK78_STRVU</name>
<reference evidence="2 3" key="1">
    <citation type="submission" date="2018-11" db="EMBL/GenBank/DDBJ databases">
        <authorList>
            <consortium name="Pathogen Informatics"/>
        </authorList>
    </citation>
    <scope>NUCLEOTIDE SEQUENCE [LARGE SCALE GENOMIC DNA]</scope>
</reference>
<dbReference type="EMBL" id="UYYB01103012">
    <property type="protein sequence ID" value="VDM78814.1"/>
    <property type="molecule type" value="Genomic_DNA"/>
</dbReference>
<keyword evidence="3" id="KW-1185">Reference proteome</keyword>
<dbReference type="AlphaFoldDB" id="A0A3P7JK78"/>
<evidence type="ECO:0000256" key="1">
    <source>
        <dbReference type="SAM" id="MobiDB-lite"/>
    </source>
</evidence>
<gene>
    <name evidence="2" type="ORF">SVUK_LOCUS13812</name>
</gene>
<sequence length="58" mass="6367">MSRRSAKSQEYDDDEAGQEAKKASAVSTIKVEPAIDVAPELEQRHTIMPSEPVVGKVR</sequence>
<dbReference type="Proteomes" id="UP000270094">
    <property type="component" value="Unassembled WGS sequence"/>
</dbReference>
<proteinExistence type="predicted"/>
<evidence type="ECO:0000313" key="2">
    <source>
        <dbReference type="EMBL" id="VDM78814.1"/>
    </source>
</evidence>
<evidence type="ECO:0000313" key="3">
    <source>
        <dbReference type="Proteomes" id="UP000270094"/>
    </source>
</evidence>
<feature type="region of interest" description="Disordered" evidence="1">
    <location>
        <begin position="1"/>
        <end position="27"/>
    </location>
</feature>
<protein>
    <submittedName>
        <fullName evidence="2">Uncharacterized protein</fullName>
    </submittedName>
</protein>